<dbReference type="Gene3D" id="3.30.420.140">
    <property type="entry name" value="YqgF/RNase H-like domain"/>
    <property type="match status" value="1"/>
</dbReference>
<dbReference type="Proteomes" id="UP001281410">
    <property type="component" value="Unassembled WGS sequence"/>
</dbReference>
<evidence type="ECO:0000313" key="2">
    <source>
        <dbReference type="Proteomes" id="UP001281410"/>
    </source>
</evidence>
<dbReference type="InterPro" id="IPR012337">
    <property type="entry name" value="RNaseH-like_sf"/>
</dbReference>
<dbReference type="InterPro" id="IPR037027">
    <property type="entry name" value="YqgF/RNaseH-like_dom_sf"/>
</dbReference>
<keyword evidence="2" id="KW-1185">Reference proteome</keyword>
<reference evidence="1" key="1">
    <citation type="journal article" date="2023" name="Plant J.">
        <title>Genome sequences and population genomics provide insights into the demographic history, inbreeding, and mutation load of two 'living fossil' tree species of Dipteronia.</title>
        <authorList>
            <person name="Feng Y."/>
            <person name="Comes H.P."/>
            <person name="Chen J."/>
            <person name="Zhu S."/>
            <person name="Lu R."/>
            <person name="Zhang X."/>
            <person name="Li P."/>
            <person name="Qiu J."/>
            <person name="Olsen K.M."/>
            <person name="Qiu Y."/>
        </authorList>
    </citation>
    <scope>NUCLEOTIDE SEQUENCE</scope>
    <source>
        <strain evidence="1">NBL</strain>
    </source>
</reference>
<dbReference type="EMBL" id="JANJYJ010000006">
    <property type="protein sequence ID" value="KAK3204940.1"/>
    <property type="molecule type" value="Genomic_DNA"/>
</dbReference>
<dbReference type="Pfam" id="PF03652">
    <property type="entry name" value="RuvX"/>
    <property type="match status" value="1"/>
</dbReference>
<accession>A0AAE0E2B3</accession>
<proteinExistence type="predicted"/>
<dbReference type="SUPFAM" id="SSF53098">
    <property type="entry name" value="Ribonuclease H-like"/>
    <property type="match status" value="1"/>
</dbReference>
<dbReference type="AlphaFoldDB" id="A0AAE0E2B3"/>
<comment type="caution">
    <text evidence="1">The sequence shown here is derived from an EMBL/GenBank/DDBJ whole genome shotgun (WGS) entry which is preliminary data.</text>
</comment>
<protein>
    <submittedName>
        <fullName evidence="1">Uncharacterized protein</fullName>
    </submittedName>
</protein>
<dbReference type="PANTHER" id="PTHR33317">
    <property type="entry name" value="POLYNUCLEOTIDYL TRANSFERASE, RIBONUCLEASE H-LIKE SUPERFAMILY PROTEIN"/>
    <property type="match status" value="1"/>
</dbReference>
<evidence type="ECO:0000313" key="1">
    <source>
        <dbReference type="EMBL" id="KAK3204940.1"/>
    </source>
</evidence>
<organism evidence="1 2">
    <name type="scientific">Dipteronia sinensis</name>
    <dbReference type="NCBI Taxonomy" id="43782"/>
    <lineage>
        <taxon>Eukaryota</taxon>
        <taxon>Viridiplantae</taxon>
        <taxon>Streptophyta</taxon>
        <taxon>Embryophyta</taxon>
        <taxon>Tracheophyta</taxon>
        <taxon>Spermatophyta</taxon>
        <taxon>Magnoliopsida</taxon>
        <taxon>eudicotyledons</taxon>
        <taxon>Gunneridae</taxon>
        <taxon>Pentapetalae</taxon>
        <taxon>rosids</taxon>
        <taxon>malvids</taxon>
        <taxon>Sapindales</taxon>
        <taxon>Sapindaceae</taxon>
        <taxon>Hippocastanoideae</taxon>
        <taxon>Acereae</taxon>
        <taxon>Dipteronia</taxon>
    </lineage>
</organism>
<gene>
    <name evidence="1" type="ORF">Dsin_018986</name>
</gene>
<dbReference type="InterPro" id="IPR005227">
    <property type="entry name" value="YqgF"/>
</dbReference>
<dbReference type="GO" id="GO:0000967">
    <property type="term" value="P:rRNA 5'-end processing"/>
    <property type="evidence" value="ECO:0007669"/>
    <property type="project" value="TreeGrafter"/>
</dbReference>
<sequence>MKYVRPCSLFNVMIKKAKEMEKREAVGEFSCLFGLNILEDFISIGISLNGRRVAASYGTIKIKDQNIYNIAHDLRCHCFAENVAGIVVGLPGTLKNENPDGAKVKSFVDRLCNTGKLEGLDLNYTYLEERFASKLMEKRLEFWPPGKEWILELNSGVGILEGYLDLYGDADAGAGAGDGDGDGDGDACIPVGSLPLPLDSLCYLPPLLTAKDHQLT</sequence>
<name>A0AAE0E2B3_9ROSI</name>
<dbReference type="PANTHER" id="PTHR33317:SF1">
    <property type="entry name" value="POLYNUCLEOTIDYL TRANSFERASE, RIBONUCLEASE H-LIKE SUPERFAMILY PROTEIN"/>
    <property type="match status" value="1"/>
</dbReference>